<protein>
    <submittedName>
        <fullName evidence="1">Uncharacterized protein</fullName>
    </submittedName>
</protein>
<evidence type="ECO:0000313" key="2">
    <source>
        <dbReference type="Proteomes" id="UP000029995"/>
    </source>
</evidence>
<proteinExistence type="predicted"/>
<dbReference type="AlphaFoldDB" id="A0A0A0D7S2"/>
<dbReference type="RefSeq" id="WP_034836116.1">
    <property type="nucleotide sequence ID" value="NZ_JANX01000117.1"/>
</dbReference>
<gene>
    <name evidence="1" type="ORF">P409_11945</name>
</gene>
<organism evidence="1 2">
    <name type="scientific">Inquilinus limosus MP06</name>
    <dbReference type="NCBI Taxonomy" id="1398085"/>
    <lineage>
        <taxon>Bacteria</taxon>
        <taxon>Pseudomonadati</taxon>
        <taxon>Pseudomonadota</taxon>
        <taxon>Alphaproteobacteria</taxon>
        <taxon>Rhodospirillales</taxon>
        <taxon>Rhodospirillaceae</taxon>
        <taxon>Inquilinus</taxon>
    </lineage>
</organism>
<name>A0A0A0D7S2_9PROT</name>
<reference evidence="1 2" key="1">
    <citation type="submission" date="2014-01" db="EMBL/GenBank/DDBJ databases">
        <title>Genome sequence determination for a cystic fibrosis isolate, Inquilinus limosus.</title>
        <authorList>
            <person name="Pino M."/>
            <person name="Di Conza J."/>
            <person name="Gutkind G."/>
        </authorList>
    </citation>
    <scope>NUCLEOTIDE SEQUENCE [LARGE SCALE GENOMIC DNA]</scope>
    <source>
        <strain evidence="1 2">MP06</strain>
    </source>
</reference>
<dbReference type="EMBL" id="JANX01000117">
    <property type="protein sequence ID" value="KGM34135.1"/>
    <property type="molecule type" value="Genomic_DNA"/>
</dbReference>
<dbReference type="Proteomes" id="UP000029995">
    <property type="component" value="Unassembled WGS sequence"/>
</dbReference>
<evidence type="ECO:0000313" key="1">
    <source>
        <dbReference type="EMBL" id="KGM34135.1"/>
    </source>
</evidence>
<accession>A0A0A0D7S2</accession>
<dbReference type="OrthoDB" id="8075301at2"/>
<comment type="caution">
    <text evidence="1">The sequence shown here is derived from an EMBL/GenBank/DDBJ whole genome shotgun (WGS) entry which is preliminary data.</text>
</comment>
<sequence>MTDHNKHDPKQPPKPVPVEMTMYDREAAGRLIIGMAIGEIPKPKTTAEALQLLKDHGITLENFAESGKEIRIVSRDEALYVVLPPADLMRQRIEEYSKYPGPYPLPDEYGLQVRRDPNALNALDMFYFRVGDYSFGQCR</sequence>